<reference evidence="2" key="2">
    <citation type="journal article" date="2023" name="Int. J. Mol. Sci.">
        <title>De Novo Assembly and Annotation of 11 Diverse Shrub Willow (Salix) Genomes Reveals Novel Gene Organization in Sex-Linked Regions.</title>
        <authorList>
            <person name="Hyden B."/>
            <person name="Feng K."/>
            <person name="Yates T.B."/>
            <person name="Jawdy S."/>
            <person name="Cereghino C."/>
            <person name="Smart L.B."/>
            <person name="Muchero W."/>
        </authorList>
    </citation>
    <scope>NUCLEOTIDE SEQUENCE</scope>
    <source>
        <tissue evidence="2">Shoot tip</tissue>
    </source>
</reference>
<evidence type="ECO:0000313" key="3">
    <source>
        <dbReference type="Proteomes" id="UP001151532"/>
    </source>
</evidence>
<proteinExistence type="predicted"/>
<organism evidence="2 3">
    <name type="scientific">Salix purpurea</name>
    <name type="common">Purple osier willow</name>
    <dbReference type="NCBI Taxonomy" id="77065"/>
    <lineage>
        <taxon>Eukaryota</taxon>
        <taxon>Viridiplantae</taxon>
        <taxon>Streptophyta</taxon>
        <taxon>Embryophyta</taxon>
        <taxon>Tracheophyta</taxon>
        <taxon>Spermatophyta</taxon>
        <taxon>Magnoliopsida</taxon>
        <taxon>eudicotyledons</taxon>
        <taxon>Gunneridae</taxon>
        <taxon>Pentapetalae</taxon>
        <taxon>rosids</taxon>
        <taxon>fabids</taxon>
        <taxon>Malpighiales</taxon>
        <taxon>Salicaceae</taxon>
        <taxon>Saliceae</taxon>
        <taxon>Salix</taxon>
    </lineage>
</organism>
<gene>
    <name evidence="2" type="ORF">OIU79_008895</name>
</gene>
<keyword evidence="3" id="KW-1185">Reference proteome</keyword>
<feature type="region of interest" description="Disordered" evidence="1">
    <location>
        <begin position="57"/>
        <end position="76"/>
    </location>
</feature>
<evidence type="ECO:0000256" key="1">
    <source>
        <dbReference type="SAM" id="MobiDB-lite"/>
    </source>
</evidence>
<dbReference type="Proteomes" id="UP001151532">
    <property type="component" value="Chromosome 1"/>
</dbReference>
<accession>A0A9Q0TJF8</accession>
<protein>
    <submittedName>
        <fullName evidence="2">Uncharacterized protein</fullName>
    </submittedName>
</protein>
<name>A0A9Q0TJF8_SALPP</name>
<reference evidence="2" key="1">
    <citation type="submission" date="2022-11" db="EMBL/GenBank/DDBJ databases">
        <authorList>
            <person name="Hyden B.L."/>
            <person name="Feng K."/>
            <person name="Yates T."/>
            <person name="Jawdy S."/>
            <person name="Smart L.B."/>
            <person name="Muchero W."/>
        </authorList>
    </citation>
    <scope>NUCLEOTIDE SEQUENCE</scope>
    <source>
        <tissue evidence="2">Shoot tip</tissue>
    </source>
</reference>
<dbReference type="AlphaFoldDB" id="A0A9Q0TJF8"/>
<feature type="compositionally biased region" description="Polar residues" evidence="1">
    <location>
        <begin position="63"/>
        <end position="76"/>
    </location>
</feature>
<comment type="caution">
    <text evidence="2">The sequence shown here is derived from an EMBL/GenBank/DDBJ whole genome shotgun (WGS) entry which is preliminary data.</text>
</comment>
<evidence type="ECO:0000313" key="2">
    <source>
        <dbReference type="EMBL" id="KAJ6712787.1"/>
    </source>
</evidence>
<dbReference type="EMBL" id="JAPFFK010000015">
    <property type="protein sequence ID" value="KAJ6712787.1"/>
    <property type="molecule type" value="Genomic_DNA"/>
</dbReference>
<sequence>MQYQQNLHLFCMSTQVESTTMLVSLVFYSDHKGCTQNHLPILYSLYYPSMKTTAQPANHRAQHNLTKTNPIFKSLN</sequence>